<feature type="transmembrane region" description="Helical" evidence="1">
    <location>
        <begin position="220"/>
        <end position="239"/>
    </location>
</feature>
<evidence type="ECO:0000256" key="1">
    <source>
        <dbReference type="SAM" id="Phobius"/>
    </source>
</evidence>
<organism evidence="2">
    <name type="scientific">Grammatophora oceanica</name>
    <dbReference type="NCBI Taxonomy" id="210454"/>
    <lineage>
        <taxon>Eukaryota</taxon>
        <taxon>Sar</taxon>
        <taxon>Stramenopiles</taxon>
        <taxon>Ochrophyta</taxon>
        <taxon>Bacillariophyta</taxon>
        <taxon>Fragilariophyceae</taxon>
        <taxon>Fragilariophycidae</taxon>
        <taxon>Rhabdonematales</taxon>
        <taxon>Grammatophoraceae</taxon>
        <taxon>Grammatophora</taxon>
    </lineage>
</organism>
<feature type="transmembrane region" description="Helical" evidence="1">
    <location>
        <begin position="313"/>
        <end position="331"/>
    </location>
</feature>
<feature type="transmembrane region" description="Helical" evidence="1">
    <location>
        <begin position="154"/>
        <end position="179"/>
    </location>
</feature>
<sequence>MVQTAADDEKSYQRQLPPIRTTDQPHRRRFVHVLIGSSSWQSLPLHDDDDDDYDEYELYHRRPCDKRVWSAIGAVLAVSLYLFTWVANAEFVQGLSTGAFNAPAYDKPTFISWFSYNFLFLGSCIPVGIYLVVQKMTFGTFVHKWVGSNGAAGTSIIKVVGAICGMVYVVLILNITWIIGLVHVSVATSNAVYQLQMVATLALSVWILKRPFRCFSLQTLGIAISMFGVALIVVPPLLIDDNDENGENDDDSSTSSSRRPIFGIVVTLTSSILWAFYQISWRLLALSRKPDKINSNSTTPTPTERLEGLMDTLFTVAMIGLCNFLIGWPVLVWMHVTKLEVFEWPSSNQQWLLLMCKGWIEFSFDASIAVAIYMTSPVLTAMTCPLIIPISFLWDQWMWSSSSSAEDDDGSTDGNSGYGLLAWFGAFLVLVGVVVVEKWKPTTTASSSF</sequence>
<dbReference type="PANTHER" id="PTHR19346:SF4">
    <property type="entry name" value="SUGAR PHOSPHATE TRANSPORTER DOMAIN-CONTAINING PROTEIN"/>
    <property type="match status" value="1"/>
</dbReference>
<protein>
    <recommendedName>
        <fullName evidence="3">EamA domain-containing protein</fullName>
    </recommendedName>
</protein>
<dbReference type="AlphaFoldDB" id="A0A7S1VLX3"/>
<keyword evidence="1" id="KW-1133">Transmembrane helix</keyword>
<feature type="transmembrane region" description="Helical" evidence="1">
    <location>
        <begin position="259"/>
        <end position="279"/>
    </location>
</feature>
<reference evidence="2" key="1">
    <citation type="submission" date="2021-01" db="EMBL/GenBank/DDBJ databases">
        <authorList>
            <person name="Corre E."/>
            <person name="Pelletier E."/>
            <person name="Niang G."/>
            <person name="Scheremetjew M."/>
            <person name="Finn R."/>
            <person name="Kale V."/>
            <person name="Holt S."/>
            <person name="Cochrane G."/>
            <person name="Meng A."/>
            <person name="Brown T."/>
            <person name="Cohen L."/>
        </authorList>
    </citation>
    <scope>NUCLEOTIDE SEQUENCE</scope>
    <source>
        <strain evidence="2">CCMP 410</strain>
    </source>
</reference>
<evidence type="ECO:0008006" key="3">
    <source>
        <dbReference type="Google" id="ProtNLM"/>
    </source>
</evidence>
<name>A0A7S1VLX3_9STRA</name>
<gene>
    <name evidence="2" type="ORF">GOCE00092_LOCUS23340</name>
</gene>
<proteinExistence type="predicted"/>
<keyword evidence="1" id="KW-0812">Transmembrane</keyword>
<feature type="transmembrane region" description="Helical" evidence="1">
    <location>
        <begin position="191"/>
        <end position="208"/>
    </location>
</feature>
<feature type="transmembrane region" description="Helical" evidence="1">
    <location>
        <begin position="378"/>
        <end position="397"/>
    </location>
</feature>
<feature type="transmembrane region" description="Helical" evidence="1">
    <location>
        <begin position="113"/>
        <end position="133"/>
    </location>
</feature>
<dbReference type="EMBL" id="HBGK01044452">
    <property type="protein sequence ID" value="CAD9304123.1"/>
    <property type="molecule type" value="Transcribed_RNA"/>
</dbReference>
<accession>A0A7S1VLX3</accession>
<evidence type="ECO:0000313" key="2">
    <source>
        <dbReference type="EMBL" id="CAD9304123.1"/>
    </source>
</evidence>
<dbReference type="InterPro" id="IPR026505">
    <property type="entry name" value="Solute_c_fam_35_mem_F3/F4"/>
</dbReference>
<dbReference type="PANTHER" id="PTHR19346">
    <property type="entry name" value="SUGAR PHOSPHATE TRANSPORTER DOMAIN-CONTAINING PROTEIN"/>
    <property type="match status" value="1"/>
</dbReference>
<feature type="transmembrane region" description="Helical" evidence="1">
    <location>
        <begin position="68"/>
        <end position="87"/>
    </location>
</feature>
<keyword evidence="1" id="KW-0472">Membrane</keyword>
<feature type="transmembrane region" description="Helical" evidence="1">
    <location>
        <begin position="417"/>
        <end position="436"/>
    </location>
</feature>